<dbReference type="PROSITE" id="PS51257">
    <property type="entry name" value="PROKAR_LIPOPROTEIN"/>
    <property type="match status" value="1"/>
</dbReference>
<keyword evidence="2" id="KW-1185">Reference proteome</keyword>
<comment type="caution">
    <text evidence="1">The sequence shown here is derived from an EMBL/GenBank/DDBJ whole genome shotgun (WGS) entry which is preliminary data.</text>
</comment>
<dbReference type="RefSeq" id="WP_311350674.1">
    <property type="nucleotide sequence ID" value="NZ_JAVRHR010000002.1"/>
</dbReference>
<dbReference type="SUPFAM" id="SSF48452">
    <property type="entry name" value="TPR-like"/>
    <property type="match status" value="3"/>
</dbReference>
<proteinExistence type="predicted"/>
<dbReference type="Gene3D" id="1.25.40.10">
    <property type="entry name" value="Tetratricopeptide repeat domain"/>
    <property type="match status" value="3"/>
</dbReference>
<accession>A0ABU3AC31</accession>
<gene>
    <name evidence="1" type="ORF">RM706_08730</name>
</gene>
<dbReference type="Pfam" id="PF14559">
    <property type="entry name" value="TPR_19"/>
    <property type="match status" value="1"/>
</dbReference>
<protein>
    <recommendedName>
        <fullName evidence="3">Tetratricopeptide repeat-containing protein</fullName>
    </recommendedName>
</protein>
<sequence>MKYLVILCTVVLVISCSQNSKDFETSYKDYNAYLKSRPHKNTSKYYTLWNSKITKDSTQLLSFGNVASEYNRYFKNTGDFQFLKKAEQALSKAVEIANINKEGYCRALARNYISQHRFKEALILAQEAISMGAGSKATRSLLFDVHMELGNYQKAEAYLDSIRNPAEFGYLIRAAKWNDYKGDLDTTIEFMEKAMAKAEASKNKDLLVWSYSNIADYYGHAGRFKDSYEHYLKTLAIDHQNAYAKKGIAWIVFSHEKNGTEALRILDSVMQDYKSPDYYLLKAEIADFMNNTFLKRKNHDLYDAVISNKAYGAMYNAYNVDFILENTDQFEKALKIASEEVNNRATPESYSLLAHVYLKKEDYIRALEIVNANVIGKTYEPALLLNAAEVYKANHQFEKVKEIKLELADAIYELGPASKEKIASL</sequence>
<evidence type="ECO:0000313" key="1">
    <source>
        <dbReference type="EMBL" id="MDT0607112.1"/>
    </source>
</evidence>
<organism evidence="1 2">
    <name type="scientific">Croceitalea rosinachiae</name>
    <dbReference type="NCBI Taxonomy" id="3075596"/>
    <lineage>
        <taxon>Bacteria</taxon>
        <taxon>Pseudomonadati</taxon>
        <taxon>Bacteroidota</taxon>
        <taxon>Flavobacteriia</taxon>
        <taxon>Flavobacteriales</taxon>
        <taxon>Flavobacteriaceae</taxon>
        <taxon>Croceitalea</taxon>
    </lineage>
</organism>
<dbReference type="EMBL" id="JAVRHR010000002">
    <property type="protein sequence ID" value="MDT0607112.1"/>
    <property type="molecule type" value="Genomic_DNA"/>
</dbReference>
<name>A0ABU3AC31_9FLAO</name>
<dbReference type="Proteomes" id="UP001255246">
    <property type="component" value="Unassembled WGS sequence"/>
</dbReference>
<reference evidence="1 2" key="1">
    <citation type="submission" date="2023-09" db="EMBL/GenBank/DDBJ databases">
        <authorList>
            <person name="Rey-Velasco X."/>
        </authorList>
    </citation>
    <scope>NUCLEOTIDE SEQUENCE [LARGE SCALE GENOMIC DNA]</scope>
    <source>
        <strain evidence="1 2">F388</strain>
    </source>
</reference>
<dbReference type="InterPro" id="IPR011990">
    <property type="entry name" value="TPR-like_helical_dom_sf"/>
</dbReference>
<evidence type="ECO:0008006" key="3">
    <source>
        <dbReference type="Google" id="ProtNLM"/>
    </source>
</evidence>
<evidence type="ECO:0000313" key="2">
    <source>
        <dbReference type="Proteomes" id="UP001255246"/>
    </source>
</evidence>